<reference evidence="3 4" key="1">
    <citation type="submission" date="2019-09" db="EMBL/GenBank/DDBJ databases">
        <authorList>
            <person name="Liu P."/>
        </authorList>
    </citation>
    <scope>NUCLEOTIDE SEQUENCE [LARGE SCALE GENOMIC DNA]</scope>
    <source>
        <strain evidence="3 4">TRM68085</strain>
    </source>
</reference>
<keyword evidence="1" id="KW-0808">Transferase</keyword>
<keyword evidence="3" id="KW-0067">ATP-binding</keyword>
<keyword evidence="1" id="KW-0418">Kinase</keyword>
<dbReference type="SUPFAM" id="SSF55874">
    <property type="entry name" value="ATPase domain of HSP90 chaperone/DNA topoisomerase II/histidine kinase"/>
    <property type="match status" value="1"/>
</dbReference>
<keyword evidence="3" id="KW-0547">Nucleotide-binding</keyword>
<evidence type="ECO:0000256" key="1">
    <source>
        <dbReference type="ARBA" id="ARBA00022527"/>
    </source>
</evidence>
<dbReference type="Pfam" id="PF13581">
    <property type="entry name" value="HATPase_c_2"/>
    <property type="match status" value="1"/>
</dbReference>
<accession>A0A5N5EPS4</accession>
<dbReference type="PANTHER" id="PTHR35526">
    <property type="entry name" value="ANTI-SIGMA-F FACTOR RSBW-RELATED"/>
    <property type="match status" value="1"/>
</dbReference>
<comment type="caution">
    <text evidence="3">The sequence shown here is derived from an EMBL/GenBank/DDBJ whole genome shotgun (WGS) entry which is preliminary data.</text>
</comment>
<dbReference type="Proteomes" id="UP000326907">
    <property type="component" value="Unassembled WGS sequence"/>
</dbReference>
<dbReference type="InterPro" id="IPR003594">
    <property type="entry name" value="HATPase_dom"/>
</dbReference>
<keyword evidence="1" id="KW-0723">Serine/threonine-protein kinase</keyword>
<protein>
    <submittedName>
        <fullName evidence="3">ATP-binding protein</fullName>
    </submittedName>
</protein>
<dbReference type="GO" id="GO:0004674">
    <property type="term" value="F:protein serine/threonine kinase activity"/>
    <property type="evidence" value="ECO:0007669"/>
    <property type="project" value="UniProtKB-KW"/>
</dbReference>
<evidence type="ECO:0000313" key="4">
    <source>
        <dbReference type="Proteomes" id="UP000326907"/>
    </source>
</evidence>
<sequence>MVRRAWDISFPAEPKELAGLRRVIRSHLALWGLADTVRDAQLCATELVTNVMRHVGVGTPTRLAVSMSGSRLRLEVCDPEIRALPTPGPVAEGHERGRGLMLVEGVAERWGVVLRGDSKVTWCELATGLRSSVDHVAGPQVAKAEALLGLVGLASRTERAAQGPQSVAQAEEAAIDVIADLLHWLRAHGCDPDSALARAQMHFEAELPEAV</sequence>
<dbReference type="Gene3D" id="3.30.565.10">
    <property type="entry name" value="Histidine kinase-like ATPase, C-terminal domain"/>
    <property type="match status" value="1"/>
</dbReference>
<organism evidence="3 4">
    <name type="scientific">Streptomyces arboris</name>
    <dbReference type="NCBI Taxonomy" id="2600619"/>
    <lineage>
        <taxon>Bacteria</taxon>
        <taxon>Bacillati</taxon>
        <taxon>Actinomycetota</taxon>
        <taxon>Actinomycetes</taxon>
        <taxon>Kitasatosporales</taxon>
        <taxon>Streptomycetaceae</taxon>
        <taxon>Streptomyces</taxon>
    </lineage>
</organism>
<dbReference type="EMBL" id="VYUA01000011">
    <property type="protein sequence ID" value="KAB2591831.1"/>
    <property type="molecule type" value="Genomic_DNA"/>
</dbReference>
<name>A0A5N5EPS4_9ACTN</name>
<evidence type="ECO:0000313" key="3">
    <source>
        <dbReference type="EMBL" id="KAB2591831.1"/>
    </source>
</evidence>
<dbReference type="InterPro" id="IPR036890">
    <property type="entry name" value="HATPase_C_sf"/>
</dbReference>
<dbReference type="PANTHER" id="PTHR35526:SF3">
    <property type="entry name" value="ANTI-SIGMA-F FACTOR RSBW"/>
    <property type="match status" value="1"/>
</dbReference>
<evidence type="ECO:0000259" key="2">
    <source>
        <dbReference type="Pfam" id="PF13581"/>
    </source>
</evidence>
<gene>
    <name evidence="3" type="ORF">F5983_15095</name>
</gene>
<dbReference type="GO" id="GO:0005524">
    <property type="term" value="F:ATP binding"/>
    <property type="evidence" value="ECO:0007669"/>
    <property type="project" value="UniProtKB-KW"/>
</dbReference>
<keyword evidence="4" id="KW-1185">Reference proteome</keyword>
<feature type="domain" description="Histidine kinase/HSP90-like ATPase" evidence="2">
    <location>
        <begin position="10"/>
        <end position="109"/>
    </location>
</feature>
<dbReference type="AlphaFoldDB" id="A0A5N5EPS4"/>
<dbReference type="InterPro" id="IPR050267">
    <property type="entry name" value="Anti-sigma-factor_SerPK"/>
</dbReference>
<proteinExistence type="predicted"/>
<dbReference type="CDD" id="cd16936">
    <property type="entry name" value="HATPase_RsbW-like"/>
    <property type="match status" value="1"/>
</dbReference>